<feature type="domain" description="BEN" evidence="5">
    <location>
        <begin position="473"/>
        <end position="574"/>
    </location>
</feature>
<evidence type="ECO:0000259" key="5">
    <source>
        <dbReference type="PROSITE" id="PS51457"/>
    </source>
</evidence>
<evidence type="ECO:0000313" key="7">
    <source>
        <dbReference type="Proteomes" id="UP000075886"/>
    </source>
</evidence>
<dbReference type="InterPro" id="IPR018379">
    <property type="entry name" value="BEN_domain"/>
</dbReference>
<dbReference type="GO" id="GO:0003677">
    <property type="term" value="F:DNA binding"/>
    <property type="evidence" value="ECO:0007669"/>
    <property type="project" value="InterPro"/>
</dbReference>
<keyword evidence="7" id="KW-1185">Reference proteome</keyword>
<keyword evidence="2" id="KW-0863">Zinc-finger</keyword>
<name>A0A182QDE8_9DIPT</name>
<dbReference type="EMBL" id="AXCN02000110">
    <property type="status" value="NOT_ANNOTATED_CDS"/>
    <property type="molecule type" value="Genomic_DNA"/>
</dbReference>
<dbReference type="STRING" id="69004.A0A182QDE8"/>
<dbReference type="AlphaFoldDB" id="A0A182QDE8"/>
<dbReference type="Pfam" id="PF04500">
    <property type="entry name" value="FLYWCH"/>
    <property type="match status" value="5"/>
</dbReference>
<dbReference type="Gene3D" id="2.20.25.240">
    <property type="match status" value="5"/>
</dbReference>
<dbReference type="GO" id="GO:0008270">
    <property type="term" value="F:zinc ion binding"/>
    <property type="evidence" value="ECO:0007669"/>
    <property type="project" value="UniProtKB-KW"/>
</dbReference>
<evidence type="ECO:0000256" key="3">
    <source>
        <dbReference type="ARBA" id="ARBA00022833"/>
    </source>
</evidence>
<keyword evidence="1" id="KW-0479">Metal-binding</keyword>
<organism evidence="6 7">
    <name type="scientific">Anopheles farauti</name>
    <dbReference type="NCBI Taxonomy" id="69004"/>
    <lineage>
        <taxon>Eukaryota</taxon>
        <taxon>Metazoa</taxon>
        <taxon>Ecdysozoa</taxon>
        <taxon>Arthropoda</taxon>
        <taxon>Hexapoda</taxon>
        <taxon>Insecta</taxon>
        <taxon>Pterygota</taxon>
        <taxon>Neoptera</taxon>
        <taxon>Endopterygota</taxon>
        <taxon>Diptera</taxon>
        <taxon>Nematocera</taxon>
        <taxon>Culicoidea</taxon>
        <taxon>Culicidae</taxon>
        <taxon>Anophelinae</taxon>
        <taxon>Anopheles</taxon>
    </lineage>
</organism>
<dbReference type="Proteomes" id="UP000075886">
    <property type="component" value="Unassembled WGS sequence"/>
</dbReference>
<dbReference type="EnsemblMetazoa" id="AFAF007939-RA">
    <property type="protein sequence ID" value="AFAF007939-PA"/>
    <property type="gene ID" value="AFAF007939"/>
</dbReference>
<sequence>MEFIYSQRGYPLLVLNSFLFRKNRVTTAGLRKRPQTLEKLGEGEKPMPKVWYTAKLTFIMNRRGTHNLHFGGYVYVPPRRKMKMRRDSFMYDLPYEMINNRKGGLNLHFRGYVYRRKMTFSQTTNWVCANPMTSRNDNAIGYAGPCAARCVTDTTTQTTADSILLQQGVWLEGLPYKHATDSRGNRMYLFGYSYRKAASFRSTVDWVCVRNDQPNRCLARLVQRMVDGALKLNRHKHNHEPEKDQEEEKLTRTPSYDHQHRQQDTTGVLEREGGQCSSFIIADTYAVNNAATADDEDPEENVAVFSTTMRGKEQLLYMGQPFVFEKLVLTTMGERKKIWRCNQWWNQKCRARVYTVDRVITPLNRYHTHKDIVKRKQRVVKRNNLGSDSLGVGDVKRIVTKAVTVTTIMELDTYPTPPSTGSQMELTRTPTVGQTEANSPAVVPTPDARNCATNKMPTNVKRKIINKVPLHAGSSVYIATKDLLDIYTSKPAIYTGRLIELMYGVDTLRNSCLDSSDKASPSLVPLDPTILESVITHVVHVFQQQKQSLTTAAGRSSIRRNPYVSMVDNEVKIIVADTGARQLIYKNFGYHRNVKQGNTEYWRCAMALRLKCKATIATRGSMMRVNDVEHNHIPMRRLLYGLGTNGKRKLKRVKEEFLLAMKPIFIAISAEKQLIRLRDKLYQKSRGRAYRSTWSCIEFGCPGEIILFELKGGQIRITSAHNDDCTSDYLKNRPAHLVELNESEITRLEQTLANEAFGWDNVAATSVLDFNSARYIVGVRGSRKLKIGNYSFTKNKECMDKTYWSCARAGMHRCKARVLTYTMKNGEQSYVVRNGSHNHPPF</sequence>
<keyword evidence="3" id="KW-0862">Zinc</keyword>
<dbReference type="PROSITE" id="PS51457">
    <property type="entry name" value="BEN"/>
    <property type="match status" value="1"/>
</dbReference>
<protein>
    <recommendedName>
        <fullName evidence="5">BEN domain-containing protein</fullName>
    </recommendedName>
</protein>
<feature type="region of interest" description="Disordered" evidence="4">
    <location>
        <begin position="232"/>
        <end position="263"/>
    </location>
</feature>
<accession>A0A182QDE8</accession>
<dbReference type="VEuPathDB" id="VectorBase:AFAF007939"/>
<reference evidence="7" key="1">
    <citation type="submission" date="2014-01" db="EMBL/GenBank/DDBJ databases">
        <title>The Genome Sequence of Anopheles farauti FAR1 (V2).</title>
        <authorList>
            <consortium name="The Broad Institute Genomics Platform"/>
            <person name="Neafsey D.E."/>
            <person name="Besansky N."/>
            <person name="Howell P."/>
            <person name="Walton C."/>
            <person name="Young S.K."/>
            <person name="Zeng Q."/>
            <person name="Gargeya S."/>
            <person name="Fitzgerald M."/>
            <person name="Haas B."/>
            <person name="Abouelleil A."/>
            <person name="Allen A.W."/>
            <person name="Alvarado L."/>
            <person name="Arachchi H.M."/>
            <person name="Berlin A.M."/>
            <person name="Chapman S.B."/>
            <person name="Gainer-Dewar J."/>
            <person name="Goldberg J."/>
            <person name="Griggs A."/>
            <person name="Gujja S."/>
            <person name="Hansen M."/>
            <person name="Howarth C."/>
            <person name="Imamovic A."/>
            <person name="Ireland A."/>
            <person name="Larimer J."/>
            <person name="McCowan C."/>
            <person name="Murphy C."/>
            <person name="Pearson M."/>
            <person name="Poon T.W."/>
            <person name="Priest M."/>
            <person name="Roberts A."/>
            <person name="Saif S."/>
            <person name="Shea T."/>
            <person name="Sisk P."/>
            <person name="Sykes S."/>
            <person name="Wortman J."/>
            <person name="Nusbaum C."/>
            <person name="Birren B."/>
        </authorList>
    </citation>
    <scope>NUCLEOTIDE SEQUENCE [LARGE SCALE GENOMIC DNA]</scope>
    <source>
        <strain evidence="7">FAR1</strain>
    </source>
</reference>
<evidence type="ECO:0000313" key="6">
    <source>
        <dbReference type="EnsemblMetazoa" id="AFAF007939-PA"/>
    </source>
</evidence>
<evidence type="ECO:0000256" key="2">
    <source>
        <dbReference type="ARBA" id="ARBA00022771"/>
    </source>
</evidence>
<proteinExistence type="predicted"/>
<evidence type="ECO:0000256" key="1">
    <source>
        <dbReference type="ARBA" id="ARBA00022723"/>
    </source>
</evidence>
<reference evidence="6" key="2">
    <citation type="submission" date="2020-05" db="UniProtKB">
        <authorList>
            <consortium name="EnsemblMetazoa"/>
        </authorList>
    </citation>
    <scope>IDENTIFICATION</scope>
    <source>
        <strain evidence="6">FAR1</strain>
    </source>
</reference>
<evidence type="ECO:0000256" key="4">
    <source>
        <dbReference type="SAM" id="MobiDB-lite"/>
    </source>
</evidence>
<dbReference type="InterPro" id="IPR007588">
    <property type="entry name" value="Znf_FLYWCH"/>
</dbReference>
<feature type="compositionally biased region" description="Basic and acidic residues" evidence="4">
    <location>
        <begin position="239"/>
        <end position="263"/>
    </location>
</feature>